<dbReference type="InParanoid" id="A0A074Z2P8"/>
<evidence type="ECO:0000256" key="1">
    <source>
        <dbReference type="SAM" id="MobiDB-lite"/>
    </source>
</evidence>
<evidence type="ECO:0000313" key="2">
    <source>
        <dbReference type="EMBL" id="KEQ93341.1"/>
    </source>
</evidence>
<dbReference type="EMBL" id="KL584766">
    <property type="protein sequence ID" value="KEQ93341.1"/>
    <property type="molecule type" value="Genomic_DNA"/>
</dbReference>
<evidence type="ECO:0000313" key="3">
    <source>
        <dbReference type="Proteomes" id="UP000030641"/>
    </source>
</evidence>
<organism evidence="2 3">
    <name type="scientific">Aureobasidium subglaciale (strain EXF-2481)</name>
    <name type="common">Aureobasidium pullulans var. subglaciale</name>
    <dbReference type="NCBI Taxonomy" id="1043005"/>
    <lineage>
        <taxon>Eukaryota</taxon>
        <taxon>Fungi</taxon>
        <taxon>Dikarya</taxon>
        <taxon>Ascomycota</taxon>
        <taxon>Pezizomycotina</taxon>
        <taxon>Dothideomycetes</taxon>
        <taxon>Dothideomycetidae</taxon>
        <taxon>Dothideales</taxon>
        <taxon>Saccotheciaceae</taxon>
        <taxon>Aureobasidium</taxon>
    </lineage>
</organism>
<proteinExistence type="predicted"/>
<dbReference type="HOGENOM" id="CLU_2108573_0_0_1"/>
<accession>A0A074Z2P8</accession>
<gene>
    <name evidence="2" type="ORF">AUEXF2481DRAFT_31365</name>
</gene>
<feature type="compositionally biased region" description="Polar residues" evidence="1">
    <location>
        <begin position="11"/>
        <end position="20"/>
    </location>
</feature>
<feature type="region of interest" description="Disordered" evidence="1">
    <location>
        <begin position="1"/>
        <end position="115"/>
    </location>
</feature>
<dbReference type="GeneID" id="25364413"/>
<dbReference type="AlphaFoldDB" id="A0A074Z2P8"/>
<protein>
    <submittedName>
        <fullName evidence="2">Uncharacterized protein</fullName>
    </submittedName>
</protein>
<dbReference type="Proteomes" id="UP000030641">
    <property type="component" value="Unassembled WGS sequence"/>
</dbReference>
<sequence>MVAASWKKSRSGNINDTTLVQVKKKTEREDEDMEDANVEGEAEDDQPLPSLDDIDAELIAAGNAPTPCPHREGKGQEPSQVWRDPRGRRKEGLGLVHGMSSGRPHSCYPPLHYGW</sequence>
<name>A0A074Z2P8_AURSE</name>
<dbReference type="RefSeq" id="XP_013341768.1">
    <property type="nucleotide sequence ID" value="XM_013486314.1"/>
</dbReference>
<keyword evidence="3" id="KW-1185">Reference proteome</keyword>
<feature type="compositionally biased region" description="Acidic residues" evidence="1">
    <location>
        <begin position="29"/>
        <end position="56"/>
    </location>
</feature>
<reference evidence="2 3" key="1">
    <citation type="journal article" date="2014" name="BMC Genomics">
        <title>Genome sequencing of four Aureobasidium pullulans varieties: biotechnological potential, stress tolerance, and description of new species.</title>
        <authorList>
            <person name="Gostin Ar C."/>
            <person name="Ohm R.A."/>
            <person name="Kogej T."/>
            <person name="Sonjak S."/>
            <person name="Turk M."/>
            <person name="Zajc J."/>
            <person name="Zalar P."/>
            <person name="Grube M."/>
            <person name="Sun H."/>
            <person name="Han J."/>
            <person name="Sharma A."/>
            <person name="Chiniquy J."/>
            <person name="Ngan C.Y."/>
            <person name="Lipzen A."/>
            <person name="Barry K."/>
            <person name="Grigoriev I.V."/>
            <person name="Gunde-Cimerman N."/>
        </authorList>
    </citation>
    <scope>NUCLEOTIDE SEQUENCE [LARGE SCALE GENOMIC DNA]</scope>
    <source>
        <strain evidence="2 3">EXF-2481</strain>
    </source>
</reference>